<reference evidence="8 9" key="1">
    <citation type="submission" date="2019-03" db="EMBL/GenBank/DDBJ databases">
        <title>Genomic Encyclopedia of Archaeal and Bacterial Type Strains, Phase II (KMG-II): from individual species to whole genera.</title>
        <authorList>
            <person name="Goeker M."/>
        </authorList>
    </citation>
    <scope>NUCLEOTIDE SEQUENCE [LARGE SCALE GENOMIC DNA]</scope>
    <source>
        <strain evidence="8 9">DSM 24782</strain>
    </source>
</reference>
<dbReference type="RefSeq" id="WP_246017960.1">
    <property type="nucleotide sequence ID" value="NZ_BAAARP010000001.1"/>
</dbReference>
<dbReference type="GO" id="GO:0043190">
    <property type="term" value="C:ATP-binding cassette (ABC) transporter complex"/>
    <property type="evidence" value="ECO:0007669"/>
    <property type="project" value="InterPro"/>
</dbReference>
<keyword evidence="3 4" id="KW-0592">Phosphate transport</keyword>
<gene>
    <name evidence="8" type="ORF">CLV52_0940</name>
</gene>
<keyword evidence="6" id="KW-0732">Signal</keyword>
<organism evidence="8 9">
    <name type="scientific">Amnibacterium kyonggiense</name>
    <dbReference type="NCBI Taxonomy" id="595671"/>
    <lineage>
        <taxon>Bacteria</taxon>
        <taxon>Bacillati</taxon>
        <taxon>Actinomycetota</taxon>
        <taxon>Actinomycetes</taxon>
        <taxon>Micrococcales</taxon>
        <taxon>Microbacteriaceae</taxon>
        <taxon>Amnibacterium</taxon>
    </lineage>
</organism>
<evidence type="ECO:0000313" key="9">
    <source>
        <dbReference type="Proteomes" id="UP000295344"/>
    </source>
</evidence>
<dbReference type="EMBL" id="SOAM01000001">
    <property type="protein sequence ID" value="TDS80380.1"/>
    <property type="molecule type" value="Genomic_DNA"/>
</dbReference>
<dbReference type="CDD" id="cd13565">
    <property type="entry name" value="PBP2_PstS"/>
    <property type="match status" value="1"/>
</dbReference>
<dbReference type="SUPFAM" id="SSF53850">
    <property type="entry name" value="Periplasmic binding protein-like II"/>
    <property type="match status" value="1"/>
</dbReference>
<dbReference type="InterPro" id="IPR024370">
    <property type="entry name" value="PBP_domain"/>
</dbReference>
<dbReference type="GO" id="GO:0035435">
    <property type="term" value="P:phosphate ion transmembrane transport"/>
    <property type="evidence" value="ECO:0007669"/>
    <property type="project" value="InterPro"/>
</dbReference>
<dbReference type="GO" id="GO:0042301">
    <property type="term" value="F:phosphate ion binding"/>
    <property type="evidence" value="ECO:0007669"/>
    <property type="project" value="InterPro"/>
</dbReference>
<dbReference type="Proteomes" id="UP000295344">
    <property type="component" value="Unassembled WGS sequence"/>
</dbReference>
<dbReference type="PANTHER" id="PTHR42996">
    <property type="entry name" value="PHOSPHATE-BINDING PROTEIN PSTS"/>
    <property type="match status" value="1"/>
</dbReference>
<dbReference type="PROSITE" id="PS51257">
    <property type="entry name" value="PROKAR_LIPOPROTEIN"/>
    <property type="match status" value="1"/>
</dbReference>
<feature type="binding site" evidence="5">
    <location>
        <position position="101"/>
    </location>
    <ligand>
        <name>phosphate</name>
        <dbReference type="ChEBI" id="CHEBI:43474"/>
    </ligand>
</feature>
<evidence type="ECO:0000256" key="6">
    <source>
        <dbReference type="SAM" id="SignalP"/>
    </source>
</evidence>
<feature type="binding site" evidence="5">
    <location>
        <position position="83"/>
    </location>
    <ligand>
        <name>phosphate</name>
        <dbReference type="ChEBI" id="CHEBI:43474"/>
    </ligand>
</feature>
<feature type="binding site" evidence="5">
    <location>
        <begin position="53"/>
        <end position="55"/>
    </location>
    <ligand>
        <name>phosphate</name>
        <dbReference type="ChEBI" id="CHEBI:43474"/>
    </ligand>
</feature>
<proteinExistence type="inferred from homology"/>
<feature type="chain" id="PRO_5039719547" description="Phosphate-binding protein" evidence="6">
    <location>
        <begin position="25"/>
        <end position="367"/>
    </location>
</feature>
<evidence type="ECO:0000259" key="7">
    <source>
        <dbReference type="Pfam" id="PF12849"/>
    </source>
</evidence>
<evidence type="ECO:0000256" key="2">
    <source>
        <dbReference type="ARBA" id="ARBA00022448"/>
    </source>
</evidence>
<evidence type="ECO:0000313" key="8">
    <source>
        <dbReference type="EMBL" id="TDS80380.1"/>
    </source>
</evidence>
<name>A0A4R7FRE3_9MICO</name>
<keyword evidence="9" id="KW-1185">Reference proteome</keyword>
<dbReference type="PANTHER" id="PTHR42996:SF1">
    <property type="entry name" value="PHOSPHATE-BINDING PROTEIN PSTS"/>
    <property type="match status" value="1"/>
</dbReference>
<dbReference type="InterPro" id="IPR050962">
    <property type="entry name" value="Phosphate-bind_PstS"/>
</dbReference>
<evidence type="ECO:0000256" key="4">
    <source>
        <dbReference type="PIRNR" id="PIRNR002756"/>
    </source>
</evidence>
<dbReference type="Pfam" id="PF12849">
    <property type="entry name" value="PBP_like_2"/>
    <property type="match status" value="1"/>
</dbReference>
<dbReference type="AlphaFoldDB" id="A0A4R7FRE3"/>
<comment type="caution">
    <text evidence="8">The sequence shown here is derived from an EMBL/GenBank/DDBJ whole genome shotgun (WGS) entry which is preliminary data.</text>
</comment>
<evidence type="ECO:0000256" key="1">
    <source>
        <dbReference type="ARBA" id="ARBA00008725"/>
    </source>
</evidence>
<dbReference type="Gene3D" id="3.40.190.10">
    <property type="entry name" value="Periplasmic binding protein-like II"/>
    <property type="match status" value="2"/>
</dbReference>
<evidence type="ECO:0000256" key="5">
    <source>
        <dbReference type="PIRSR" id="PIRSR002756-1"/>
    </source>
</evidence>
<keyword evidence="2 4" id="KW-0813">Transport</keyword>
<feature type="domain" description="PBP" evidence="7">
    <location>
        <begin position="39"/>
        <end position="336"/>
    </location>
</feature>
<dbReference type="InterPro" id="IPR005673">
    <property type="entry name" value="ABC_phos-bd_PstS"/>
</dbReference>
<accession>A0A4R7FRE3</accession>
<evidence type="ECO:0000256" key="3">
    <source>
        <dbReference type="ARBA" id="ARBA00022592"/>
    </source>
</evidence>
<comment type="similarity">
    <text evidence="1 4">Belongs to the PstS family.</text>
</comment>
<protein>
    <recommendedName>
        <fullName evidence="4">Phosphate-binding protein</fullName>
    </recommendedName>
</protein>
<dbReference type="PIRSF" id="PIRSF002756">
    <property type="entry name" value="PstS"/>
    <property type="match status" value="1"/>
</dbReference>
<feature type="binding site" evidence="5">
    <location>
        <begin position="190"/>
        <end position="192"/>
    </location>
    <ligand>
        <name>phosphate</name>
        <dbReference type="ChEBI" id="CHEBI:43474"/>
    </ligand>
</feature>
<sequence length="367" mass="36931">MKHLRAGLAIGTALTAMIALSSCASNEPAATSSNGGSSSGAASLNGTLNGVGSSAQSNAQTAWAKGFQTANSSVTVNYDPQGSGAGRTAFEGGGADFAGSDSALPAAELSGDFKLCKAGTKGIDIPVYVSPIAIVYNLDGVKSLNLDASVLAKIFTGKIKKWNDSAIADLNKGTTLPSTAITPVYRSDKSGTSANFTDYMHQAAPSDWTAEAADLFPTGIGSGAAKGSGIVAAVTGGKGTIGYVDDSSVGSLSVAKIKVGDSYVAPSAEVASKSAETSPLDTSRTGNDVVVKINRTTTDSAEYPITLVSYLIACQQYQDSSRANLVKAYAEYVTSTDGQQAAADTAKSAPMTGTLLSKAQAAAASIK</sequence>
<feature type="signal peptide" evidence="6">
    <location>
        <begin position="1"/>
        <end position="24"/>
    </location>
</feature>